<accession>A0A9J6RBF6</accession>
<gene>
    <name evidence="2" type="ORF">OWO01_05685</name>
</gene>
<dbReference type="EMBL" id="JAPRAT010000008">
    <property type="protein sequence ID" value="MCZ0702694.1"/>
    <property type="molecule type" value="Genomic_DNA"/>
</dbReference>
<proteinExistence type="predicted"/>
<name>A0A9J6RBF6_9BACI</name>
<feature type="region of interest" description="Disordered" evidence="1">
    <location>
        <begin position="1"/>
        <end position="95"/>
    </location>
</feature>
<reference evidence="2" key="1">
    <citation type="submission" date="2022-11" db="EMBL/GenBank/DDBJ databases">
        <title>WGS of Natronobacillus azotifigens 24KS-1, an anaerobic diazotrophic haloalkaliphile from soda-rich habitats.</title>
        <authorList>
            <person name="Sorokin D.Y."/>
            <person name="Merkel A.Y."/>
        </authorList>
    </citation>
    <scope>NUCLEOTIDE SEQUENCE</scope>
    <source>
        <strain evidence="2">24KS-1</strain>
    </source>
</reference>
<feature type="compositionally biased region" description="Low complexity" evidence="1">
    <location>
        <begin position="13"/>
        <end position="28"/>
    </location>
</feature>
<organism evidence="2 3">
    <name type="scientific">Natronobacillus azotifigens</name>
    <dbReference type="NCBI Taxonomy" id="472978"/>
    <lineage>
        <taxon>Bacteria</taxon>
        <taxon>Bacillati</taxon>
        <taxon>Bacillota</taxon>
        <taxon>Bacilli</taxon>
        <taxon>Bacillales</taxon>
        <taxon>Bacillaceae</taxon>
        <taxon>Natronobacillus</taxon>
    </lineage>
</organism>
<evidence type="ECO:0000256" key="1">
    <source>
        <dbReference type="SAM" id="MobiDB-lite"/>
    </source>
</evidence>
<dbReference type="AlphaFoldDB" id="A0A9J6RBF6"/>
<keyword evidence="3" id="KW-1185">Reference proteome</keyword>
<evidence type="ECO:0000313" key="2">
    <source>
        <dbReference type="EMBL" id="MCZ0702694.1"/>
    </source>
</evidence>
<dbReference type="InterPro" id="IPR025555">
    <property type="entry name" value="YppG"/>
</dbReference>
<dbReference type="Pfam" id="PF14179">
    <property type="entry name" value="YppG"/>
    <property type="match status" value="1"/>
</dbReference>
<evidence type="ECO:0000313" key="3">
    <source>
        <dbReference type="Proteomes" id="UP001084197"/>
    </source>
</evidence>
<dbReference type="RefSeq" id="WP_268779463.1">
    <property type="nucleotide sequence ID" value="NZ_JAPRAT010000008.1"/>
</dbReference>
<feature type="compositionally biased region" description="Polar residues" evidence="1">
    <location>
        <begin position="44"/>
        <end position="68"/>
    </location>
</feature>
<dbReference type="Proteomes" id="UP001084197">
    <property type="component" value="Unassembled WGS sequence"/>
</dbReference>
<sequence length="137" mass="15444">MPSKNMRQMPFHPYQYQYNQQPFQSNSFPFNQSANYPPDFFANKPSQTGTQVPHPQQSTNAQQSGWNPQQQGGGPSAQQQFGGNQPKPSKGFISYFQDKDGQMDLDKMLNTASQVANTYHQFTPIFKGISSFVKGVK</sequence>
<comment type="caution">
    <text evidence="2">The sequence shown here is derived from an EMBL/GenBank/DDBJ whole genome shotgun (WGS) entry which is preliminary data.</text>
</comment>
<protein>
    <submittedName>
        <fullName evidence="2">YppG family protein</fullName>
    </submittedName>
</protein>